<dbReference type="PANTHER" id="PTHR15394:SF3">
    <property type="entry name" value="SERINE HYDROLASE RBBP9"/>
    <property type="match status" value="1"/>
</dbReference>
<accession>A0A3G2T5D3</accession>
<name>A0A3G2T5D3_9GAMM</name>
<proteinExistence type="predicted"/>
<dbReference type="GO" id="GO:0016787">
    <property type="term" value="F:hydrolase activity"/>
    <property type="evidence" value="ECO:0007669"/>
    <property type="project" value="UniProtKB-KW"/>
</dbReference>
<dbReference type="Pfam" id="PF06821">
    <property type="entry name" value="Ser_hydrolase"/>
    <property type="match status" value="1"/>
</dbReference>
<keyword evidence="1" id="KW-0378">Hydrolase</keyword>
<dbReference type="SUPFAM" id="SSF53474">
    <property type="entry name" value="alpha/beta-Hydrolases"/>
    <property type="match status" value="1"/>
</dbReference>
<sequence>MRKVFIVHGYNASPTDHWFPWLKRQVESIGHQCDILYLEDSEHPKYDTWKQNLVQQIQTLNEEVIIIAHSLGCIASLGFLSEVLAERKLFALFLIAGFKSKLPIFPELNVFIDQAHFDEAQLRMGICHRVLFFSNNDPFVPAPFSIQLGHLMNSQMVEVKNAGHFMASDGFSEFPQLWDKLSVLLKSTP</sequence>
<gene>
    <name evidence="1" type="ORF">CDG68_18410</name>
</gene>
<dbReference type="Gene3D" id="3.40.50.1820">
    <property type="entry name" value="alpha/beta hydrolase"/>
    <property type="match status" value="1"/>
</dbReference>
<organism evidence="1 2">
    <name type="scientific">Acinetobacter wuhouensis</name>
    <dbReference type="NCBI Taxonomy" id="1879050"/>
    <lineage>
        <taxon>Bacteria</taxon>
        <taxon>Pseudomonadati</taxon>
        <taxon>Pseudomonadota</taxon>
        <taxon>Gammaproteobacteria</taxon>
        <taxon>Moraxellales</taxon>
        <taxon>Moraxellaceae</taxon>
        <taxon>Acinetobacter</taxon>
    </lineage>
</organism>
<dbReference type="Proteomes" id="UP000279962">
    <property type="component" value="Chromosome"/>
</dbReference>
<dbReference type="InterPro" id="IPR029058">
    <property type="entry name" value="AB_hydrolase_fold"/>
</dbReference>
<evidence type="ECO:0000313" key="2">
    <source>
        <dbReference type="Proteomes" id="UP000279962"/>
    </source>
</evidence>
<dbReference type="AlphaFoldDB" id="A0A3G2T5D3"/>
<dbReference type="EMBL" id="CP033133">
    <property type="protein sequence ID" value="AYO55503.1"/>
    <property type="molecule type" value="Genomic_DNA"/>
</dbReference>
<evidence type="ECO:0000313" key="1">
    <source>
        <dbReference type="EMBL" id="AYO55503.1"/>
    </source>
</evidence>
<dbReference type="RefSeq" id="WP_087553725.1">
    <property type="nucleotide sequence ID" value="NZ_CP033133.1"/>
</dbReference>
<dbReference type="PANTHER" id="PTHR15394">
    <property type="entry name" value="SERINE HYDROLASE RBBP9"/>
    <property type="match status" value="1"/>
</dbReference>
<protein>
    <submittedName>
        <fullName evidence="1">Serine hydrolase family protein</fullName>
    </submittedName>
</protein>
<dbReference type="InterPro" id="IPR010662">
    <property type="entry name" value="RBBP9/YdeN"/>
</dbReference>
<reference evidence="1 2" key="1">
    <citation type="submission" date="2018-10" db="EMBL/GenBank/DDBJ databases">
        <title>The complete genome of Acinetobacter wuhouensis strain WCHAW010062.</title>
        <authorList>
            <person name="Hu Y."/>
            <person name="Long H."/>
            <person name="Feng Y."/>
            <person name="Zong Z."/>
        </authorList>
    </citation>
    <scope>NUCLEOTIDE SEQUENCE [LARGE SCALE GENOMIC DNA]</scope>
    <source>
        <strain evidence="1 2">WCHAW010062</strain>
    </source>
</reference>